<dbReference type="SUPFAM" id="SSF52777">
    <property type="entry name" value="CoA-dependent acyltransferases"/>
    <property type="match status" value="2"/>
</dbReference>
<dbReference type="InterPro" id="IPR010828">
    <property type="entry name" value="Atf2/Sli1-like"/>
</dbReference>
<name>A0A814RWT0_9BILA</name>
<evidence type="ECO:0008006" key="4">
    <source>
        <dbReference type="Google" id="ProtNLM"/>
    </source>
</evidence>
<dbReference type="Pfam" id="PF07247">
    <property type="entry name" value="AATase"/>
    <property type="match status" value="1"/>
</dbReference>
<dbReference type="EMBL" id="CAJOBC010006579">
    <property type="protein sequence ID" value="CAF3903746.1"/>
    <property type="molecule type" value="Genomic_DNA"/>
</dbReference>
<dbReference type="Proteomes" id="UP000681722">
    <property type="component" value="Unassembled WGS sequence"/>
</dbReference>
<sequence length="454" mass="51976">MEMYSVGRNNCAFYYCLSSYLKFHNDSSIFSQNTLKPIIESSLMLTIKKHPRLRFQVDQDIQPPKFIILPLSVFDQLPISYVKRENDDTVREILENENNKPFQFNEQTPLWRIIIVASEISSDFEIIVSFHHVICDGISSMIFFQTFVKYLNDCQTISSDDFPLLDLYLEQDQALDQICIGKLPSLSSILLKLIEKLFIPHILHSYLFPKTYWAGNVQLTGVESNKTCLLSFMLDSNKLNLLYLQCKQNQTTVHAALVASILLAIIEFNQHENLELLCGSAINMRKYCQPIISDNQLGIFISSANTCHFLNSSSIPNFWLLAQNVKQQLNEQILNEALPIVKLMKFVRNWNEYVLEERKRLPNGKQASISLSNVLQWNFADININNSKWKIVNGGFTQSADIIGGIFSVNAMTVNGTLNIYISYQQSNVKQPVDALCIRDNMKKWLETAANGNV</sequence>
<dbReference type="Proteomes" id="UP000663829">
    <property type="component" value="Unassembled WGS sequence"/>
</dbReference>
<dbReference type="OrthoDB" id="2150604at2759"/>
<accession>A0A814RWT0</accession>
<dbReference type="InterPro" id="IPR052058">
    <property type="entry name" value="Alcohol_O-acetyltransferase"/>
</dbReference>
<dbReference type="Gene3D" id="3.30.559.10">
    <property type="entry name" value="Chloramphenicol acetyltransferase-like domain"/>
    <property type="match status" value="1"/>
</dbReference>
<protein>
    <recommendedName>
        <fullName evidence="4">Alcohol acetyltransferase</fullName>
    </recommendedName>
</protein>
<organism evidence="1 3">
    <name type="scientific">Didymodactylos carnosus</name>
    <dbReference type="NCBI Taxonomy" id="1234261"/>
    <lineage>
        <taxon>Eukaryota</taxon>
        <taxon>Metazoa</taxon>
        <taxon>Spiralia</taxon>
        <taxon>Gnathifera</taxon>
        <taxon>Rotifera</taxon>
        <taxon>Eurotatoria</taxon>
        <taxon>Bdelloidea</taxon>
        <taxon>Philodinida</taxon>
        <taxon>Philodinidae</taxon>
        <taxon>Didymodactylos</taxon>
    </lineage>
</organism>
<reference evidence="1" key="1">
    <citation type="submission" date="2021-02" db="EMBL/GenBank/DDBJ databases">
        <authorList>
            <person name="Nowell W R."/>
        </authorList>
    </citation>
    <scope>NUCLEOTIDE SEQUENCE</scope>
</reference>
<proteinExistence type="predicted"/>
<dbReference type="InterPro" id="IPR023213">
    <property type="entry name" value="CAT-like_dom_sf"/>
</dbReference>
<evidence type="ECO:0000313" key="2">
    <source>
        <dbReference type="EMBL" id="CAF3903746.1"/>
    </source>
</evidence>
<dbReference type="Gene3D" id="3.30.559.30">
    <property type="entry name" value="Nonribosomal peptide synthetase, condensation domain"/>
    <property type="match status" value="1"/>
</dbReference>
<evidence type="ECO:0000313" key="1">
    <source>
        <dbReference type="EMBL" id="CAF1140003.1"/>
    </source>
</evidence>
<keyword evidence="3" id="KW-1185">Reference proteome</keyword>
<comment type="caution">
    <text evidence="1">The sequence shown here is derived from an EMBL/GenBank/DDBJ whole genome shotgun (WGS) entry which is preliminary data.</text>
</comment>
<dbReference type="EMBL" id="CAJNOQ010006578">
    <property type="protein sequence ID" value="CAF1140003.1"/>
    <property type="molecule type" value="Genomic_DNA"/>
</dbReference>
<dbReference type="PANTHER" id="PTHR28037">
    <property type="entry name" value="ALCOHOL O-ACETYLTRANSFERASE 1-RELATED"/>
    <property type="match status" value="1"/>
</dbReference>
<dbReference type="PANTHER" id="PTHR28037:SF1">
    <property type="entry name" value="ALCOHOL O-ACETYLTRANSFERASE 1-RELATED"/>
    <property type="match status" value="1"/>
</dbReference>
<evidence type="ECO:0000313" key="3">
    <source>
        <dbReference type="Proteomes" id="UP000663829"/>
    </source>
</evidence>
<gene>
    <name evidence="1" type="ORF">GPM918_LOCUS20634</name>
    <name evidence="2" type="ORF">SRO942_LOCUS20633</name>
</gene>
<dbReference type="AlphaFoldDB" id="A0A814RWT0"/>